<dbReference type="Pfam" id="PF13489">
    <property type="entry name" value="Methyltransf_23"/>
    <property type="match status" value="1"/>
</dbReference>
<organism evidence="1">
    <name type="scientific">marine sediment metagenome</name>
    <dbReference type="NCBI Taxonomy" id="412755"/>
    <lineage>
        <taxon>unclassified sequences</taxon>
        <taxon>metagenomes</taxon>
        <taxon>ecological metagenomes</taxon>
    </lineage>
</organism>
<comment type="caution">
    <text evidence="1">The sequence shown here is derived from an EMBL/GenBank/DDBJ whole genome shotgun (WGS) entry which is preliminary data.</text>
</comment>
<dbReference type="Gene3D" id="3.40.50.150">
    <property type="entry name" value="Vaccinia Virus protein VP39"/>
    <property type="match status" value="1"/>
</dbReference>
<accession>X1MB36</accession>
<evidence type="ECO:0000313" key="1">
    <source>
        <dbReference type="EMBL" id="GAI03559.1"/>
    </source>
</evidence>
<sequence length="265" mass="30889">DDSYMSAKQVIPIIIEQFKPNSIVDIGCGVGSWLKAWEELGIEDYLGIDGDYGDSSSLMIDEKKFMAVDLNTDFHIKDRYDLAECLEVAEHIPGSEAVNFIKKLTEFSDIIMFSAATPYQGGTNHYNENWLEYWAIIFSEFNYVPVDFIRKKIWNNNNIRFWYRQNLILFVKKEKASIFNNDPIFNSSLSVIHPELLLWATSKLKNNLKNINKDIQYYNDIIHCLRESKGHLPTEIKHYNNLIPIKKPNHFIVAIKKLLKYLINT</sequence>
<protein>
    <recommendedName>
        <fullName evidence="2">Methyltransferase domain-containing protein</fullName>
    </recommendedName>
</protein>
<evidence type="ECO:0008006" key="2">
    <source>
        <dbReference type="Google" id="ProtNLM"/>
    </source>
</evidence>
<name>X1MB36_9ZZZZ</name>
<gene>
    <name evidence="1" type="ORF">S06H3_14491</name>
</gene>
<dbReference type="AlphaFoldDB" id="X1MB36"/>
<dbReference type="SUPFAM" id="SSF53335">
    <property type="entry name" value="S-adenosyl-L-methionine-dependent methyltransferases"/>
    <property type="match status" value="1"/>
</dbReference>
<proteinExistence type="predicted"/>
<dbReference type="InterPro" id="IPR029063">
    <property type="entry name" value="SAM-dependent_MTases_sf"/>
</dbReference>
<dbReference type="EMBL" id="BARV01007089">
    <property type="protein sequence ID" value="GAI03559.1"/>
    <property type="molecule type" value="Genomic_DNA"/>
</dbReference>
<reference evidence="1" key="1">
    <citation type="journal article" date="2014" name="Front. Microbiol.">
        <title>High frequency of phylogenetically diverse reductive dehalogenase-homologous genes in deep subseafloor sedimentary metagenomes.</title>
        <authorList>
            <person name="Kawai M."/>
            <person name="Futagami T."/>
            <person name="Toyoda A."/>
            <person name="Takaki Y."/>
            <person name="Nishi S."/>
            <person name="Hori S."/>
            <person name="Arai W."/>
            <person name="Tsubouchi T."/>
            <person name="Morono Y."/>
            <person name="Uchiyama I."/>
            <person name="Ito T."/>
            <person name="Fujiyama A."/>
            <person name="Inagaki F."/>
            <person name="Takami H."/>
        </authorList>
    </citation>
    <scope>NUCLEOTIDE SEQUENCE</scope>
    <source>
        <strain evidence="1">Expedition CK06-06</strain>
    </source>
</reference>
<feature type="non-terminal residue" evidence="1">
    <location>
        <position position="1"/>
    </location>
</feature>